<keyword evidence="1" id="KW-0805">Transcription regulation</keyword>
<evidence type="ECO:0000256" key="2">
    <source>
        <dbReference type="ARBA" id="ARBA00023125"/>
    </source>
</evidence>
<keyword evidence="3" id="KW-0804">Transcription</keyword>
<dbReference type="PANTHER" id="PTHR30055">
    <property type="entry name" value="HTH-TYPE TRANSCRIPTIONAL REGULATOR RUTR"/>
    <property type="match status" value="1"/>
</dbReference>
<name>A0A7W2HVM8_9ACTN</name>
<feature type="DNA-binding region" description="H-T-H motif" evidence="4">
    <location>
        <begin position="31"/>
        <end position="50"/>
    </location>
</feature>
<evidence type="ECO:0000259" key="5">
    <source>
        <dbReference type="PROSITE" id="PS50977"/>
    </source>
</evidence>
<dbReference type="GO" id="GO:0003700">
    <property type="term" value="F:DNA-binding transcription factor activity"/>
    <property type="evidence" value="ECO:0007669"/>
    <property type="project" value="TreeGrafter"/>
</dbReference>
<dbReference type="Proteomes" id="UP000587608">
    <property type="component" value="Unassembled WGS sequence"/>
</dbReference>
<gene>
    <name evidence="6" type="ORF">H1X69_18015</name>
</gene>
<dbReference type="RefSeq" id="WP_191853349.1">
    <property type="nucleotide sequence ID" value="NZ_CP108323.1"/>
</dbReference>
<protein>
    <submittedName>
        <fullName evidence="6">Helix-turn-helix transcriptional regulator</fullName>
    </submittedName>
</protein>
<dbReference type="GeneID" id="96787220"/>
<evidence type="ECO:0000256" key="3">
    <source>
        <dbReference type="ARBA" id="ARBA00023163"/>
    </source>
</evidence>
<dbReference type="InterPro" id="IPR036271">
    <property type="entry name" value="Tet_transcr_reg_TetR-rel_C_sf"/>
</dbReference>
<feature type="domain" description="HTH tetR-type" evidence="5">
    <location>
        <begin position="10"/>
        <end position="68"/>
    </location>
</feature>
<accession>A0A7W2HVM8</accession>
<dbReference type="PROSITE" id="PS50977">
    <property type="entry name" value="HTH_TETR_2"/>
    <property type="match status" value="1"/>
</dbReference>
<sequence>MPRALRADAERSTARILEAADRLLRGNPEATLEQIADAAGVARSTVHRRFASRAALLAALTGLVNDRLREVVARARPETAPPLVALHQLTDVALTLKVDWRFAVDLTGDGTTEDSTLDPAVLTGLTTAFSRAREEGLIRPDLDTDWVLRIYFALMHEAAVRPGGEDAHTRAQDVLDVFLHGVGPR</sequence>
<organism evidence="6 7">
    <name type="scientific">Streptomyces griseoaurantiacus</name>
    <dbReference type="NCBI Taxonomy" id="68213"/>
    <lineage>
        <taxon>Bacteria</taxon>
        <taxon>Bacillati</taxon>
        <taxon>Actinomycetota</taxon>
        <taxon>Actinomycetes</taxon>
        <taxon>Kitasatosporales</taxon>
        <taxon>Streptomycetaceae</taxon>
        <taxon>Streptomyces</taxon>
        <taxon>Streptomyces aurantiacus group</taxon>
    </lineage>
</organism>
<evidence type="ECO:0000256" key="1">
    <source>
        <dbReference type="ARBA" id="ARBA00023015"/>
    </source>
</evidence>
<dbReference type="InterPro" id="IPR009057">
    <property type="entry name" value="Homeodomain-like_sf"/>
</dbReference>
<dbReference type="SUPFAM" id="SSF46689">
    <property type="entry name" value="Homeodomain-like"/>
    <property type="match status" value="1"/>
</dbReference>
<reference evidence="6 7" key="1">
    <citation type="submission" date="2020-07" db="EMBL/GenBank/DDBJ databases">
        <title>Differential regulation of undecylprodigiosin biosynthesis in the yeast-scavenging Streptomyces strain MBK6.</title>
        <authorList>
            <person name="Baral B."/>
            <person name="Siitonen V."/>
            <person name="Laughlin M."/>
            <person name="Yamada K."/>
            <person name="Ilomaeki M."/>
            <person name="Metsae-Ketelae M."/>
            <person name="Niemi J."/>
        </authorList>
    </citation>
    <scope>NUCLEOTIDE SEQUENCE [LARGE SCALE GENOMIC DNA]</scope>
    <source>
        <strain evidence="6 7">MBK6</strain>
    </source>
</reference>
<dbReference type="InterPro" id="IPR050109">
    <property type="entry name" value="HTH-type_TetR-like_transc_reg"/>
</dbReference>
<evidence type="ECO:0000256" key="4">
    <source>
        <dbReference type="PROSITE-ProRule" id="PRU00335"/>
    </source>
</evidence>
<proteinExistence type="predicted"/>
<dbReference type="Gene3D" id="1.10.357.10">
    <property type="entry name" value="Tetracycline Repressor, domain 2"/>
    <property type="match status" value="1"/>
</dbReference>
<keyword evidence="2 4" id="KW-0238">DNA-binding</keyword>
<evidence type="ECO:0000313" key="6">
    <source>
        <dbReference type="EMBL" id="MBA5223301.1"/>
    </source>
</evidence>
<dbReference type="GO" id="GO:0000976">
    <property type="term" value="F:transcription cis-regulatory region binding"/>
    <property type="evidence" value="ECO:0007669"/>
    <property type="project" value="TreeGrafter"/>
</dbReference>
<dbReference type="PANTHER" id="PTHR30055:SF234">
    <property type="entry name" value="HTH-TYPE TRANSCRIPTIONAL REGULATOR BETI"/>
    <property type="match status" value="1"/>
</dbReference>
<comment type="caution">
    <text evidence="6">The sequence shown here is derived from an EMBL/GenBank/DDBJ whole genome shotgun (WGS) entry which is preliminary data.</text>
</comment>
<dbReference type="SUPFAM" id="SSF48498">
    <property type="entry name" value="Tetracyclin repressor-like, C-terminal domain"/>
    <property type="match status" value="1"/>
</dbReference>
<dbReference type="Pfam" id="PF00440">
    <property type="entry name" value="TetR_N"/>
    <property type="match status" value="1"/>
</dbReference>
<dbReference type="AlphaFoldDB" id="A0A7W2HVM8"/>
<dbReference type="EMBL" id="JACERG010000011">
    <property type="protein sequence ID" value="MBA5223301.1"/>
    <property type="molecule type" value="Genomic_DNA"/>
</dbReference>
<evidence type="ECO:0000313" key="7">
    <source>
        <dbReference type="Proteomes" id="UP000587608"/>
    </source>
</evidence>
<dbReference type="InterPro" id="IPR001647">
    <property type="entry name" value="HTH_TetR"/>
</dbReference>